<protein>
    <submittedName>
        <fullName evidence="1">DUF4303 domain-containing protein</fullName>
    </submittedName>
</protein>
<proteinExistence type="predicted"/>
<dbReference type="InterPro" id="IPR025409">
    <property type="entry name" value="DUF4303"/>
</dbReference>
<gene>
    <name evidence="1" type="ORF">ACFQ11_24105</name>
</gene>
<name>A0ABW3ESV1_9ACTN</name>
<evidence type="ECO:0000313" key="2">
    <source>
        <dbReference type="Proteomes" id="UP001596972"/>
    </source>
</evidence>
<keyword evidence="2" id="KW-1185">Reference proteome</keyword>
<sequence length="193" mass="21363">MGADRSRRAAIEELAGRLADAARAAFTQAREAHPGETFYCYGLYTGPLYEYILPTCSSEEGLRAVARVYAGEFGRMAGEYADELRWSAADSPHHLLGEHHFARVEELLESRGGSGAMDGAEVEAEVEVRREACFRALARLDDEGFFGRGDERDRVVVTVLQGDQSDESRLENARRLNPAAAVARLRDGNRRAR</sequence>
<dbReference type="EMBL" id="JBHTJA010000057">
    <property type="protein sequence ID" value="MFD0903498.1"/>
    <property type="molecule type" value="Genomic_DNA"/>
</dbReference>
<comment type="caution">
    <text evidence="1">The sequence shown here is derived from an EMBL/GenBank/DDBJ whole genome shotgun (WGS) entry which is preliminary data.</text>
</comment>
<dbReference type="RefSeq" id="WP_378302369.1">
    <property type="nucleotide sequence ID" value="NZ_JBHTJA010000057.1"/>
</dbReference>
<accession>A0ABW3ESV1</accession>
<evidence type="ECO:0000313" key="1">
    <source>
        <dbReference type="EMBL" id="MFD0903498.1"/>
    </source>
</evidence>
<dbReference type="Proteomes" id="UP001596972">
    <property type="component" value="Unassembled WGS sequence"/>
</dbReference>
<organism evidence="1 2">
    <name type="scientific">Actinomadura sediminis</name>
    <dbReference type="NCBI Taxonomy" id="1038904"/>
    <lineage>
        <taxon>Bacteria</taxon>
        <taxon>Bacillati</taxon>
        <taxon>Actinomycetota</taxon>
        <taxon>Actinomycetes</taxon>
        <taxon>Streptosporangiales</taxon>
        <taxon>Thermomonosporaceae</taxon>
        <taxon>Actinomadura</taxon>
    </lineage>
</organism>
<reference evidence="2" key="1">
    <citation type="journal article" date="2019" name="Int. J. Syst. Evol. Microbiol.">
        <title>The Global Catalogue of Microorganisms (GCM) 10K type strain sequencing project: providing services to taxonomists for standard genome sequencing and annotation.</title>
        <authorList>
            <consortium name="The Broad Institute Genomics Platform"/>
            <consortium name="The Broad Institute Genome Sequencing Center for Infectious Disease"/>
            <person name="Wu L."/>
            <person name="Ma J."/>
        </authorList>
    </citation>
    <scope>NUCLEOTIDE SEQUENCE [LARGE SCALE GENOMIC DNA]</scope>
    <source>
        <strain evidence="2">JCM 31202</strain>
    </source>
</reference>
<dbReference type="Pfam" id="PF14136">
    <property type="entry name" value="DUF4303"/>
    <property type="match status" value="1"/>
</dbReference>